<protein>
    <submittedName>
        <fullName evidence="4">Lipase</fullName>
    </submittedName>
</protein>
<sequence length="305" mass="31561">MVAGVSALLALTVTTSCSSVKDPGSKPDANKPVQTVAPTLSRVPVTAKTTYVALGDSYAAGVKIPPLVADAPAGCSRSQANYAHLVAQRIGIVDFVDVTCSGATTVDMAAPQKVAGSPPPQLDALRADTGFVILGIGGNDFGFTEVLRTCGEKALNRSLSPCKNFFTADGHDELARRIEELGPRIAGTLDAIKRRAPTARILVVGYPSILPESGPVCPGDAPFAPGDIGYLRDLVPDINNVLATRAKAAGAEYADIYTPSLGHDVCRPVDTKWVEGADPAADAAPMHPNARGHQGIAETILGTLD</sequence>
<dbReference type="InterPro" id="IPR037460">
    <property type="entry name" value="SEST-like"/>
</dbReference>
<dbReference type="OrthoDB" id="5503950at2"/>
<evidence type="ECO:0000256" key="2">
    <source>
        <dbReference type="PIRSR" id="PIRSR637460-2"/>
    </source>
</evidence>
<dbReference type="CDD" id="cd01823">
    <property type="entry name" value="SEST_like"/>
    <property type="match status" value="1"/>
</dbReference>
<dbReference type="PANTHER" id="PTHR37981:SF1">
    <property type="entry name" value="SGNH HYDROLASE-TYPE ESTERASE DOMAIN-CONTAINING PROTEIN"/>
    <property type="match status" value="1"/>
</dbReference>
<evidence type="ECO:0000256" key="1">
    <source>
        <dbReference type="PIRSR" id="PIRSR637460-1"/>
    </source>
</evidence>
<feature type="disulfide bond" evidence="2">
    <location>
        <begin position="75"/>
        <end position="100"/>
    </location>
</feature>
<evidence type="ECO:0000313" key="5">
    <source>
        <dbReference type="Proteomes" id="UP000286931"/>
    </source>
</evidence>
<feature type="disulfide bond" evidence="2">
    <location>
        <begin position="150"/>
        <end position="162"/>
    </location>
</feature>
<dbReference type="EMBL" id="BIFH01000059">
    <property type="protein sequence ID" value="GCE02211.1"/>
    <property type="molecule type" value="Genomic_DNA"/>
</dbReference>
<feature type="active site" evidence="1">
    <location>
        <position position="287"/>
    </location>
</feature>
<dbReference type="AlphaFoldDB" id="A0A401Z5T4"/>
<feature type="domain" description="SGNH hydrolase-type esterase" evidence="3">
    <location>
        <begin position="53"/>
        <end position="294"/>
    </location>
</feature>
<dbReference type="InterPro" id="IPR036514">
    <property type="entry name" value="SGNH_hydro_sf"/>
</dbReference>
<gene>
    <name evidence="4" type="ORF">EHYA_09988</name>
</gene>
<evidence type="ECO:0000313" key="4">
    <source>
        <dbReference type="EMBL" id="GCE02211.1"/>
    </source>
</evidence>
<evidence type="ECO:0000259" key="3">
    <source>
        <dbReference type="Pfam" id="PF13472"/>
    </source>
</evidence>
<dbReference type="Gene3D" id="3.40.50.1110">
    <property type="entry name" value="SGNH hydrolase"/>
    <property type="match status" value="1"/>
</dbReference>
<reference evidence="4 5" key="1">
    <citation type="submission" date="2018-12" db="EMBL/GenBank/DDBJ databases">
        <title>Draft genome sequence of Embleya hyalina NBRC 13850T.</title>
        <authorList>
            <person name="Komaki H."/>
            <person name="Hosoyama A."/>
            <person name="Kimura A."/>
            <person name="Ichikawa N."/>
            <person name="Tamura T."/>
        </authorList>
    </citation>
    <scope>NUCLEOTIDE SEQUENCE [LARGE SCALE GENOMIC DNA]</scope>
    <source>
        <strain evidence="4 5">NBRC 13850</strain>
    </source>
</reference>
<dbReference type="SUPFAM" id="SSF52266">
    <property type="entry name" value="SGNH hydrolase"/>
    <property type="match status" value="1"/>
</dbReference>
<name>A0A401Z5T4_9ACTN</name>
<proteinExistence type="predicted"/>
<dbReference type="Pfam" id="PF13472">
    <property type="entry name" value="Lipase_GDSL_2"/>
    <property type="match status" value="1"/>
</dbReference>
<organism evidence="4 5">
    <name type="scientific">Embleya hyalina</name>
    <dbReference type="NCBI Taxonomy" id="516124"/>
    <lineage>
        <taxon>Bacteria</taxon>
        <taxon>Bacillati</taxon>
        <taxon>Actinomycetota</taxon>
        <taxon>Actinomycetes</taxon>
        <taxon>Kitasatosporales</taxon>
        <taxon>Streptomycetaceae</taxon>
        <taxon>Embleya</taxon>
    </lineage>
</organism>
<dbReference type="GO" id="GO:0019433">
    <property type="term" value="P:triglyceride catabolic process"/>
    <property type="evidence" value="ECO:0007669"/>
    <property type="project" value="TreeGrafter"/>
</dbReference>
<dbReference type="InterPro" id="IPR013830">
    <property type="entry name" value="SGNH_hydro"/>
</dbReference>
<dbReference type="Proteomes" id="UP000286931">
    <property type="component" value="Unassembled WGS sequence"/>
</dbReference>
<feature type="disulfide bond" evidence="2">
    <location>
        <begin position="217"/>
        <end position="266"/>
    </location>
</feature>
<comment type="caution">
    <text evidence="4">The sequence shown here is derived from an EMBL/GenBank/DDBJ whole genome shotgun (WGS) entry which is preliminary data.</text>
</comment>
<dbReference type="PANTHER" id="PTHR37981">
    <property type="entry name" value="LIPASE 2"/>
    <property type="match status" value="1"/>
</dbReference>
<keyword evidence="2" id="KW-1015">Disulfide bond</keyword>
<keyword evidence="5" id="KW-1185">Reference proteome</keyword>
<accession>A0A401Z5T4</accession>
<dbReference type="GO" id="GO:0004806">
    <property type="term" value="F:triacylglycerol lipase activity"/>
    <property type="evidence" value="ECO:0007669"/>
    <property type="project" value="TreeGrafter"/>
</dbReference>
<feature type="active site" description="Nucleophile" evidence="1">
    <location>
        <position position="57"/>
    </location>
</feature>